<organism evidence="3 4">
    <name type="scientific">Pseudomonas nitroreducens</name>
    <dbReference type="NCBI Taxonomy" id="46680"/>
    <lineage>
        <taxon>Bacteria</taxon>
        <taxon>Pseudomonadati</taxon>
        <taxon>Pseudomonadota</taxon>
        <taxon>Gammaproteobacteria</taxon>
        <taxon>Pseudomonadales</taxon>
        <taxon>Pseudomonadaceae</taxon>
        <taxon>Pseudomonas</taxon>
    </lineage>
</organism>
<dbReference type="AlphaFoldDB" id="A0A246FB93"/>
<dbReference type="Proteomes" id="UP000198145">
    <property type="component" value="Unassembled WGS sequence"/>
</dbReference>
<dbReference type="eggNOG" id="COG3205">
    <property type="taxonomic scope" value="Bacteria"/>
</dbReference>
<proteinExistence type="predicted"/>
<feature type="transmembrane region" description="Helical" evidence="1">
    <location>
        <begin position="26"/>
        <end position="53"/>
    </location>
</feature>
<keyword evidence="1" id="KW-0472">Membrane</keyword>
<feature type="domain" description="DUF2061" evidence="2">
    <location>
        <begin position="19"/>
        <end position="70"/>
    </location>
</feature>
<dbReference type="EMBL" id="NJBA01000005">
    <property type="protein sequence ID" value="OWP50042.1"/>
    <property type="molecule type" value="Genomic_DNA"/>
</dbReference>
<evidence type="ECO:0000259" key="2">
    <source>
        <dbReference type="Pfam" id="PF09834"/>
    </source>
</evidence>
<keyword evidence="1" id="KW-1133">Transmembrane helix</keyword>
<evidence type="ECO:0000313" key="4">
    <source>
        <dbReference type="Proteomes" id="UP000198145"/>
    </source>
</evidence>
<dbReference type="RefSeq" id="WP_088418864.1">
    <property type="nucleotide sequence ID" value="NZ_NJBA01000005.1"/>
</dbReference>
<name>A0A246FB93_PSENT</name>
<keyword evidence="1" id="KW-0812">Transmembrane</keyword>
<evidence type="ECO:0000256" key="1">
    <source>
        <dbReference type="SAM" id="Phobius"/>
    </source>
</evidence>
<dbReference type="InterPro" id="IPR018638">
    <property type="entry name" value="DUF2061_membrane"/>
</dbReference>
<gene>
    <name evidence="3" type="ORF">CEG18_16535</name>
</gene>
<reference evidence="3 4" key="1">
    <citation type="submission" date="2017-06" db="EMBL/GenBank/DDBJ databases">
        <title>Draft genome of Pseudomonas nitroreducens DF05.</title>
        <authorList>
            <person name="Iyer R."/>
        </authorList>
    </citation>
    <scope>NUCLEOTIDE SEQUENCE [LARGE SCALE GENOMIC DNA]</scope>
    <source>
        <strain evidence="3 4">DF05</strain>
    </source>
</reference>
<evidence type="ECO:0000313" key="3">
    <source>
        <dbReference type="EMBL" id="OWP50042.1"/>
    </source>
</evidence>
<sequence>MNSRLFTACCSSSDKPAPLLKTCTFAVLHFSIAFCVAYLLTGSILTGGLIALVEPACNTVAFYFHERIWSRFGVSPNREVGLGHGNLLSGNEEQDRSD</sequence>
<dbReference type="Pfam" id="PF09834">
    <property type="entry name" value="DUF2061"/>
    <property type="match status" value="1"/>
</dbReference>
<comment type="caution">
    <text evidence="3">The sequence shown here is derived from an EMBL/GenBank/DDBJ whole genome shotgun (WGS) entry which is preliminary data.</text>
</comment>
<protein>
    <recommendedName>
        <fullName evidence="2">DUF2061 domain-containing protein</fullName>
    </recommendedName>
</protein>
<accession>A0A246FB93</accession>